<protein>
    <submittedName>
        <fullName evidence="2">Uncharacterized protein</fullName>
    </submittedName>
</protein>
<comment type="caution">
    <text evidence="2">The sequence shown here is derived from an EMBL/GenBank/DDBJ whole genome shotgun (WGS) entry which is preliminary data.</text>
</comment>
<dbReference type="RefSeq" id="WP_290290607.1">
    <property type="nucleotide sequence ID" value="NZ_CP047211.1"/>
</dbReference>
<accession>A0ABV7ZQU0</accession>
<gene>
    <name evidence="2" type="ORF">ACFORJ_05035</name>
</gene>
<proteinExistence type="predicted"/>
<organism evidence="2 3">
    <name type="scientific">Corynebacterium hansenii</name>
    <dbReference type="NCBI Taxonomy" id="394964"/>
    <lineage>
        <taxon>Bacteria</taxon>
        <taxon>Bacillati</taxon>
        <taxon>Actinomycetota</taxon>
        <taxon>Actinomycetes</taxon>
        <taxon>Mycobacteriales</taxon>
        <taxon>Corynebacteriaceae</taxon>
        <taxon>Corynebacterium</taxon>
    </lineage>
</organism>
<keyword evidence="3" id="KW-1185">Reference proteome</keyword>
<reference evidence="3" key="1">
    <citation type="journal article" date="2019" name="Int. J. Syst. Evol. Microbiol.">
        <title>The Global Catalogue of Microorganisms (GCM) 10K type strain sequencing project: providing services to taxonomists for standard genome sequencing and annotation.</title>
        <authorList>
            <consortium name="The Broad Institute Genomics Platform"/>
            <consortium name="The Broad Institute Genome Sequencing Center for Infectious Disease"/>
            <person name="Wu L."/>
            <person name="Ma J."/>
        </authorList>
    </citation>
    <scope>NUCLEOTIDE SEQUENCE [LARGE SCALE GENOMIC DNA]</scope>
    <source>
        <strain evidence="3">CCUG 53252</strain>
    </source>
</reference>
<name>A0ABV7ZQU0_9CORY</name>
<dbReference type="EMBL" id="JBHRZN010000001">
    <property type="protein sequence ID" value="MFC3849525.1"/>
    <property type="molecule type" value="Genomic_DNA"/>
</dbReference>
<evidence type="ECO:0000256" key="1">
    <source>
        <dbReference type="SAM" id="MobiDB-lite"/>
    </source>
</evidence>
<evidence type="ECO:0000313" key="2">
    <source>
        <dbReference type="EMBL" id="MFC3849525.1"/>
    </source>
</evidence>
<evidence type="ECO:0000313" key="3">
    <source>
        <dbReference type="Proteomes" id="UP001595751"/>
    </source>
</evidence>
<feature type="region of interest" description="Disordered" evidence="1">
    <location>
        <begin position="33"/>
        <end position="103"/>
    </location>
</feature>
<dbReference type="Proteomes" id="UP001595751">
    <property type="component" value="Unassembled WGS sequence"/>
</dbReference>
<sequence length="322" mass="34092">MSAGFVCPIDLGNRRSIHPGTMRSLFWEIEPEDASPAKDGPAGSPMDDDGTETDPKRVVGNPWRKMGLQHGPQRPAASDSGRDPMAPPPAGPSGPLGPGGAANRIRRGMDAELEKELWLNRVLVDWGLCGFSMAEASGQAVTATLLFGPPRYAPTSRRMPTGPVSPDAVMLTSLHIDPIMADQGTEEALINAAVTHLAGRGVRAVEAFGCSGGGDDGENAIPREEMSLTESILHSVDAPRTPHRCESTALGAINHDAGDVIPTRMLINSGFTVVAPHPTHPRLRRELDADLDWAAAVTDALDQLVAAQFYASFSASRSSTKL</sequence>